<feature type="binding site" evidence="7">
    <location>
        <begin position="298"/>
        <end position="299"/>
    </location>
    <ligand>
        <name>FMN</name>
        <dbReference type="ChEBI" id="CHEBI:58210"/>
    </ligand>
</feature>
<keyword evidence="4" id="KW-0560">Oxidoreductase</keyword>
<comment type="similarity">
    <text evidence="5">Belongs to the FMN-dependent alpha-hydroxy acid dehydrogenase family.</text>
</comment>
<dbReference type="AlphaFoldDB" id="A0A3A3Z0Z1"/>
<sequence length="354" mass="36550">MLAVLEEQLAAAQRSLPAPVYEYYAAGAGEETTLAESARAWSAFRLRPRPLRDVSAVDLTTTLLGAPLEAPLLVAPMAFHRLAHEEAEAATARGTREAGGLMVVSTRASLAVEDIGAVAGPWWFQVYVMKDRDITARLVERAAASGAQALVLTGDTPYVGVKRKVGGVRIDMPEDHFLVNLRRHLGDRVDGAAAAAQDPSVDLGAVEWLRRLTGLPVVVKGVLRGDAAQECLDAGAAGVVVSNHGGRQLDRAVPSALALAEVVDAVAGRAPVLVDGGVRSGLDALVALALGASGVLVGRPVLWALAHGGADGVRAALAAVRDDLAHALALCGAASLAELDRSFVVPAAAPVPGW</sequence>
<evidence type="ECO:0000259" key="8">
    <source>
        <dbReference type="PROSITE" id="PS51349"/>
    </source>
</evidence>
<dbReference type="SUPFAM" id="SSF51395">
    <property type="entry name" value="FMN-linked oxidoreductases"/>
    <property type="match status" value="1"/>
</dbReference>
<evidence type="ECO:0000256" key="4">
    <source>
        <dbReference type="ARBA" id="ARBA00023002"/>
    </source>
</evidence>
<feature type="binding site" evidence="7">
    <location>
        <position position="244"/>
    </location>
    <ligand>
        <name>glyoxylate</name>
        <dbReference type="ChEBI" id="CHEBI:36655"/>
    </ligand>
</feature>
<dbReference type="Gene3D" id="3.20.20.70">
    <property type="entry name" value="Aldolase class I"/>
    <property type="match status" value="1"/>
</dbReference>
<dbReference type="InterPro" id="IPR000262">
    <property type="entry name" value="FMN-dep_DH"/>
</dbReference>
<feature type="binding site" evidence="7">
    <location>
        <position position="23"/>
    </location>
    <ligand>
        <name>glyoxylate</name>
        <dbReference type="ChEBI" id="CHEBI:36655"/>
    </ligand>
</feature>
<feature type="active site" description="Proton acceptor" evidence="6">
    <location>
        <position position="244"/>
    </location>
</feature>
<comment type="cofactor">
    <cofactor evidence="1">
        <name>FMN</name>
        <dbReference type="ChEBI" id="CHEBI:58210"/>
    </cofactor>
</comment>
<feature type="binding site" evidence="7">
    <location>
        <begin position="76"/>
        <end position="78"/>
    </location>
    <ligand>
        <name>FMN</name>
        <dbReference type="ChEBI" id="CHEBI:58210"/>
    </ligand>
</feature>
<evidence type="ECO:0000313" key="9">
    <source>
        <dbReference type="EMBL" id="RJK97920.1"/>
    </source>
</evidence>
<feature type="binding site" evidence="7">
    <location>
        <position position="153"/>
    </location>
    <ligand>
        <name>FMN</name>
        <dbReference type="ChEBI" id="CHEBI:58210"/>
    </ligand>
</feature>
<evidence type="ECO:0000256" key="3">
    <source>
        <dbReference type="ARBA" id="ARBA00022643"/>
    </source>
</evidence>
<dbReference type="EMBL" id="QZEZ01000001">
    <property type="protein sequence ID" value="RJK97920.1"/>
    <property type="molecule type" value="Genomic_DNA"/>
</dbReference>
<feature type="binding site" evidence="7">
    <location>
        <position position="105"/>
    </location>
    <ligand>
        <name>FMN</name>
        <dbReference type="ChEBI" id="CHEBI:58210"/>
    </ligand>
</feature>
<name>A0A3A3Z0Z1_9ACTN</name>
<evidence type="ECO:0000313" key="10">
    <source>
        <dbReference type="Proteomes" id="UP000265614"/>
    </source>
</evidence>
<dbReference type="OrthoDB" id="9770452at2"/>
<dbReference type="InterPro" id="IPR008259">
    <property type="entry name" value="FMN_hydac_DH_AS"/>
</dbReference>
<evidence type="ECO:0000256" key="5">
    <source>
        <dbReference type="ARBA" id="ARBA00024042"/>
    </source>
</evidence>
<feature type="binding site" evidence="7">
    <location>
        <position position="125"/>
    </location>
    <ligand>
        <name>FMN</name>
        <dbReference type="ChEBI" id="CHEBI:58210"/>
    </ligand>
</feature>
<feature type="binding site" evidence="7">
    <location>
        <position position="220"/>
    </location>
    <ligand>
        <name>FMN</name>
        <dbReference type="ChEBI" id="CHEBI:58210"/>
    </ligand>
</feature>
<protein>
    <submittedName>
        <fullName evidence="9">Alpha-hydroxy-acid oxidizing protein</fullName>
    </submittedName>
</protein>
<feature type="binding site" evidence="7">
    <location>
        <position position="127"/>
    </location>
    <ligand>
        <name>glyoxylate</name>
        <dbReference type="ChEBI" id="CHEBI:36655"/>
    </ligand>
</feature>
<feature type="domain" description="FMN hydroxy acid dehydrogenase" evidence="8">
    <location>
        <begin position="1"/>
        <end position="349"/>
    </location>
</feature>
<reference evidence="9 10" key="1">
    <citation type="submission" date="2018-09" db="EMBL/GenBank/DDBJ databases">
        <title>YIM 75000 draft genome.</title>
        <authorList>
            <person name="Tang S."/>
            <person name="Feng Y."/>
        </authorList>
    </citation>
    <scope>NUCLEOTIDE SEQUENCE [LARGE SCALE GENOMIC DNA]</scope>
    <source>
        <strain evidence="9 10">YIM 75000</strain>
    </source>
</reference>
<organism evidence="9 10">
    <name type="scientific">Vallicoccus soli</name>
    <dbReference type="NCBI Taxonomy" id="2339232"/>
    <lineage>
        <taxon>Bacteria</taxon>
        <taxon>Bacillati</taxon>
        <taxon>Actinomycetota</taxon>
        <taxon>Actinomycetes</taxon>
        <taxon>Motilibacterales</taxon>
        <taxon>Vallicoccaceae</taxon>
        <taxon>Vallicoccus</taxon>
    </lineage>
</organism>
<dbReference type="PROSITE" id="PS51349">
    <property type="entry name" value="FMN_HYDROXY_ACID_DH_2"/>
    <property type="match status" value="1"/>
</dbReference>
<dbReference type="InterPro" id="IPR013785">
    <property type="entry name" value="Aldolase_TIM"/>
</dbReference>
<gene>
    <name evidence="9" type="ORF">D5H78_02840</name>
</gene>
<proteinExistence type="inferred from homology"/>
<dbReference type="GO" id="GO:0005737">
    <property type="term" value="C:cytoplasm"/>
    <property type="evidence" value="ECO:0007669"/>
    <property type="project" value="UniProtKB-ARBA"/>
</dbReference>
<dbReference type="Pfam" id="PF01070">
    <property type="entry name" value="FMN_dh"/>
    <property type="match status" value="1"/>
</dbReference>
<evidence type="ECO:0000256" key="2">
    <source>
        <dbReference type="ARBA" id="ARBA00022630"/>
    </source>
</evidence>
<dbReference type="FunFam" id="3.20.20.70:FF:000056">
    <property type="entry name" value="hydroxyacid oxidase 2"/>
    <property type="match status" value="1"/>
</dbReference>
<dbReference type="PANTHER" id="PTHR10578:SF107">
    <property type="entry name" value="2-HYDROXYACID OXIDASE 1"/>
    <property type="match status" value="1"/>
</dbReference>
<keyword evidence="3 7" id="KW-0288">FMN</keyword>
<keyword evidence="2 7" id="KW-0285">Flavoprotein</keyword>
<dbReference type="Proteomes" id="UP000265614">
    <property type="component" value="Unassembled WGS sequence"/>
</dbReference>
<dbReference type="InterPro" id="IPR037396">
    <property type="entry name" value="FMN_HAD"/>
</dbReference>
<dbReference type="PANTHER" id="PTHR10578">
    <property type="entry name" value="S -2-HYDROXY-ACID OXIDASE-RELATED"/>
    <property type="match status" value="1"/>
</dbReference>
<accession>A0A3A3Z0Z1</accession>
<dbReference type="CDD" id="cd02809">
    <property type="entry name" value="alpha_hydroxyacid_oxid_FMN"/>
    <property type="match status" value="1"/>
</dbReference>
<dbReference type="PIRSF" id="PIRSF000138">
    <property type="entry name" value="Al-hdrx_acd_dh"/>
    <property type="match status" value="1"/>
</dbReference>
<dbReference type="InterPro" id="IPR012133">
    <property type="entry name" value="Alpha-hydoxy_acid_DH_FMN"/>
</dbReference>
<evidence type="ECO:0000256" key="1">
    <source>
        <dbReference type="ARBA" id="ARBA00001917"/>
    </source>
</evidence>
<feature type="binding site" evidence="7">
    <location>
        <position position="247"/>
    </location>
    <ligand>
        <name>glyoxylate</name>
        <dbReference type="ChEBI" id="CHEBI:36655"/>
    </ligand>
</feature>
<dbReference type="PROSITE" id="PS00557">
    <property type="entry name" value="FMN_HYDROXY_ACID_DH_1"/>
    <property type="match status" value="1"/>
</dbReference>
<dbReference type="RefSeq" id="WP_119948846.1">
    <property type="nucleotide sequence ID" value="NZ_QZEZ01000001.1"/>
</dbReference>
<keyword evidence="10" id="KW-1185">Reference proteome</keyword>
<comment type="caution">
    <text evidence="9">The sequence shown here is derived from an EMBL/GenBank/DDBJ whole genome shotgun (WGS) entry which is preliminary data.</text>
</comment>
<dbReference type="GO" id="GO:0010181">
    <property type="term" value="F:FMN binding"/>
    <property type="evidence" value="ECO:0007669"/>
    <property type="project" value="InterPro"/>
</dbReference>
<dbReference type="GO" id="GO:0016491">
    <property type="term" value="F:oxidoreductase activity"/>
    <property type="evidence" value="ECO:0007669"/>
    <property type="project" value="UniProtKB-KW"/>
</dbReference>
<evidence type="ECO:0000256" key="7">
    <source>
        <dbReference type="PIRSR" id="PIRSR000138-2"/>
    </source>
</evidence>
<evidence type="ECO:0000256" key="6">
    <source>
        <dbReference type="PIRSR" id="PIRSR000138-1"/>
    </source>
</evidence>
<feature type="binding site" evidence="7">
    <location>
        <begin position="275"/>
        <end position="279"/>
    </location>
    <ligand>
        <name>FMN</name>
        <dbReference type="ChEBI" id="CHEBI:58210"/>
    </ligand>
</feature>
<feature type="binding site" evidence="7">
    <location>
        <position position="242"/>
    </location>
    <ligand>
        <name>FMN</name>
        <dbReference type="ChEBI" id="CHEBI:58210"/>
    </ligand>
</feature>